<comment type="cofactor">
    <cofactor evidence="1 7">
        <name>pyridoxal 5'-phosphate</name>
        <dbReference type="ChEBI" id="CHEBI:597326"/>
    </cofactor>
</comment>
<evidence type="ECO:0000256" key="2">
    <source>
        <dbReference type="ARBA" id="ARBA00007441"/>
    </source>
</evidence>
<evidence type="ECO:0000256" key="4">
    <source>
        <dbReference type="ARBA" id="ARBA00022576"/>
    </source>
</evidence>
<dbReference type="eggNOG" id="arCOG02098">
    <property type="taxonomic scope" value="Archaea"/>
</dbReference>
<name>A0A075MS68_9ARCH</name>
<dbReference type="InterPro" id="IPR036979">
    <property type="entry name" value="CM_dom_sf"/>
</dbReference>
<comment type="similarity">
    <text evidence="2 7">Belongs to the class-I pyridoxal-phosphate-dependent aminotransferase family.</text>
</comment>
<evidence type="ECO:0000256" key="7">
    <source>
        <dbReference type="RuleBase" id="RU000481"/>
    </source>
</evidence>
<dbReference type="EC" id="2.6.1.-" evidence="7"/>
<dbReference type="Gene3D" id="3.40.640.10">
    <property type="entry name" value="Type I PLP-dependent aspartate aminotransferase-like (Major domain)"/>
    <property type="match status" value="1"/>
</dbReference>
<dbReference type="InterPro" id="IPR036263">
    <property type="entry name" value="Chorismate_II_sf"/>
</dbReference>
<evidence type="ECO:0000256" key="3">
    <source>
        <dbReference type="ARBA" id="ARBA00011738"/>
    </source>
</evidence>
<evidence type="ECO:0000256" key="5">
    <source>
        <dbReference type="ARBA" id="ARBA00022679"/>
    </source>
</evidence>
<dbReference type="InterPro" id="IPR002701">
    <property type="entry name" value="CM_II_prokaryot"/>
</dbReference>
<dbReference type="InterPro" id="IPR015424">
    <property type="entry name" value="PyrdxlP-dep_Trfase"/>
</dbReference>
<comment type="subunit">
    <text evidence="3">Homodimer.</text>
</comment>
<feature type="domain" description="Chorismate mutase" evidence="8">
    <location>
        <begin position="4"/>
        <end position="95"/>
    </location>
</feature>
<dbReference type="SUPFAM" id="SSF53383">
    <property type="entry name" value="PLP-dependent transferases"/>
    <property type="match status" value="1"/>
</dbReference>
<dbReference type="CDD" id="cd00609">
    <property type="entry name" value="AAT_like"/>
    <property type="match status" value="1"/>
</dbReference>
<dbReference type="GO" id="GO:0046417">
    <property type="term" value="P:chorismate metabolic process"/>
    <property type="evidence" value="ECO:0007669"/>
    <property type="project" value="InterPro"/>
</dbReference>
<evidence type="ECO:0000256" key="6">
    <source>
        <dbReference type="ARBA" id="ARBA00022898"/>
    </source>
</evidence>
<dbReference type="OrthoDB" id="372018at2157"/>
<dbReference type="PROSITE" id="PS51168">
    <property type="entry name" value="CHORISMATE_MUT_2"/>
    <property type="match status" value="1"/>
</dbReference>
<dbReference type="HOGENOM" id="CLU_017584_4_3_2"/>
<dbReference type="InterPro" id="IPR015421">
    <property type="entry name" value="PyrdxlP-dep_Trfase_major"/>
</dbReference>
<dbReference type="KEGG" id="nev:NTE_01950"/>
<evidence type="ECO:0000256" key="1">
    <source>
        <dbReference type="ARBA" id="ARBA00001933"/>
    </source>
</evidence>
<dbReference type="GeneID" id="41597697"/>
<dbReference type="InterPro" id="IPR004839">
    <property type="entry name" value="Aminotransferase_I/II_large"/>
</dbReference>
<dbReference type="Pfam" id="PF00155">
    <property type="entry name" value="Aminotran_1_2"/>
    <property type="match status" value="1"/>
</dbReference>
<dbReference type="SUPFAM" id="SSF48600">
    <property type="entry name" value="Chorismate mutase II"/>
    <property type="match status" value="1"/>
</dbReference>
<organism evidence="9 10">
    <name type="scientific">Candidatus Nitrososphaera evergladensis SR1</name>
    <dbReference type="NCBI Taxonomy" id="1459636"/>
    <lineage>
        <taxon>Archaea</taxon>
        <taxon>Nitrososphaerota</taxon>
        <taxon>Nitrososphaeria</taxon>
        <taxon>Nitrososphaerales</taxon>
        <taxon>Nitrososphaeraceae</taxon>
        <taxon>Nitrososphaera</taxon>
    </lineage>
</organism>
<keyword evidence="4 7" id="KW-0032">Aminotransferase</keyword>
<dbReference type="PROSITE" id="PS00105">
    <property type="entry name" value="AA_TRANSFER_CLASS_1"/>
    <property type="match status" value="1"/>
</dbReference>
<protein>
    <recommendedName>
        <fullName evidence="7">Aminotransferase</fullName>
        <ecNumber evidence="7">2.6.1.-</ecNumber>
    </recommendedName>
</protein>
<dbReference type="eggNOG" id="arCOG01130">
    <property type="taxonomic scope" value="Archaea"/>
</dbReference>
<keyword evidence="5 7" id="KW-0808">Transferase</keyword>
<dbReference type="GO" id="GO:0006520">
    <property type="term" value="P:amino acid metabolic process"/>
    <property type="evidence" value="ECO:0007669"/>
    <property type="project" value="InterPro"/>
</dbReference>
<dbReference type="STRING" id="1459636.NTE_01950"/>
<dbReference type="AlphaFoldDB" id="A0A075MS68"/>
<sequence length="465" mass="51457">MPSSQGEKDLEALRGQIRAVTSDILKKVQERMVLAEQVGEVKSRLGIDVKDEKVEQEIRQMVIKQAGETGMSIEFALRLLNVLLSESEAVQEQKRPQQNNKAPRQTHLGIFQKAKQLEASGRRIIHLEVGEPDYPAPAQAGSALAESFAQKKYHYTDTRGIPQLREAIAKKNRVGEERVMVTPGGRFAVFAAIASLVRPGEEIIAIEPAWPAYRECADFIGARTKVLKTTLESGWTPDLKELESMITSGTKMIALNYPNNPTGKVLDKKTMDRIVALAKGHGLYLLSDEVYSDYSFKPFESVHAYGYDKGVIVSSFSKTYAMTGFRVGYAVASADLIKKMAKVQAVGVTSVAEPVQLAALAALGADPSRNVELMKRRLRFLSGKLKEMSLRFVEPDGAMYVYPELHSGGEDMQLVERLLERGVAIAPGSGFGDSYRRFVRISACRNEKEMEKGLAIMADEVRKAR</sequence>
<dbReference type="EMBL" id="CP007174">
    <property type="protein sequence ID" value="AIF84008.1"/>
    <property type="molecule type" value="Genomic_DNA"/>
</dbReference>
<dbReference type="PANTHER" id="PTHR46383">
    <property type="entry name" value="ASPARTATE AMINOTRANSFERASE"/>
    <property type="match status" value="1"/>
</dbReference>
<dbReference type="InterPro" id="IPR050596">
    <property type="entry name" value="AspAT/PAT-like"/>
</dbReference>
<dbReference type="Proteomes" id="UP000028194">
    <property type="component" value="Chromosome"/>
</dbReference>
<dbReference type="SMART" id="SM00830">
    <property type="entry name" value="CM_2"/>
    <property type="match status" value="1"/>
</dbReference>
<evidence type="ECO:0000313" key="9">
    <source>
        <dbReference type="EMBL" id="AIF84008.1"/>
    </source>
</evidence>
<keyword evidence="10" id="KW-1185">Reference proteome</keyword>
<dbReference type="GO" id="GO:0030170">
    <property type="term" value="F:pyridoxal phosphate binding"/>
    <property type="evidence" value="ECO:0007669"/>
    <property type="project" value="InterPro"/>
</dbReference>
<accession>A0A075MS68</accession>
<keyword evidence="6" id="KW-0663">Pyridoxal phosphate</keyword>
<gene>
    <name evidence="9" type="ORF">NTE_01950</name>
</gene>
<dbReference type="GO" id="GO:0004106">
    <property type="term" value="F:chorismate mutase activity"/>
    <property type="evidence" value="ECO:0007669"/>
    <property type="project" value="InterPro"/>
</dbReference>
<evidence type="ECO:0000313" key="10">
    <source>
        <dbReference type="Proteomes" id="UP000028194"/>
    </source>
</evidence>
<reference evidence="9 10" key="1">
    <citation type="journal article" date="2014" name="PLoS ONE">
        <title>Genome Sequence of Candidatus Nitrososphaera evergladensis from Group I.1b Enriched from Everglades Soil Reveals Novel Genomic Features of the Ammonia-Oxidizing Archaea.</title>
        <authorList>
            <person name="Zhalnina K.V."/>
            <person name="Dias R."/>
            <person name="Leonard M.T."/>
            <person name="Dorr de Quadros P."/>
            <person name="Camargo F.A."/>
            <person name="Drew J.C."/>
            <person name="Farmerie W.G."/>
            <person name="Daroub S.H."/>
            <person name="Triplett E.W."/>
        </authorList>
    </citation>
    <scope>NUCLEOTIDE SEQUENCE [LARGE SCALE GENOMIC DNA]</scope>
    <source>
        <strain evidence="9 10">SR1</strain>
    </source>
</reference>
<dbReference type="PANTHER" id="PTHR46383:SF1">
    <property type="entry name" value="ASPARTATE AMINOTRANSFERASE"/>
    <property type="match status" value="1"/>
</dbReference>
<proteinExistence type="inferred from homology"/>
<dbReference type="GO" id="GO:0008483">
    <property type="term" value="F:transaminase activity"/>
    <property type="evidence" value="ECO:0007669"/>
    <property type="project" value="UniProtKB-KW"/>
</dbReference>
<dbReference type="InterPro" id="IPR004838">
    <property type="entry name" value="NHTrfase_class1_PyrdxlP-BS"/>
</dbReference>
<evidence type="ECO:0000259" key="8">
    <source>
        <dbReference type="PROSITE" id="PS51168"/>
    </source>
</evidence>
<dbReference type="Gene3D" id="1.20.59.10">
    <property type="entry name" value="Chorismate mutase"/>
    <property type="match status" value="1"/>
</dbReference>
<dbReference type="RefSeq" id="WP_158385303.1">
    <property type="nucleotide sequence ID" value="NZ_CP007174.1"/>
</dbReference>
<dbReference type="Pfam" id="PF01817">
    <property type="entry name" value="CM_2"/>
    <property type="match status" value="1"/>
</dbReference>